<reference evidence="1" key="1">
    <citation type="submission" date="2020-05" db="EMBL/GenBank/DDBJ databases">
        <authorList>
            <person name="Rincon C."/>
            <person name="Sanders R I."/>
            <person name="Robbins C."/>
            <person name="Chaturvedi A."/>
        </authorList>
    </citation>
    <scope>NUCLEOTIDE SEQUENCE</scope>
    <source>
        <strain evidence="1">CHB12</strain>
    </source>
</reference>
<gene>
    <name evidence="1" type="ORF">CHRIB12_LOCUS10725</name>
</gene>
<evidence type="ECO:0000313" key="2">
    <source>
        <dbReference type="Proteomes" id="UP000684084"/>
    </source>
</evidence>
<protein>
    <submittedName>
        <fullName evidence="1">Uncharacterized protein</fullName>
    </submittedName>
</protein>
<proteinExistence type="predicted"/>
<dbReference type="EMBL" id="CAGKOT010000022">
    <property type="protein sequence ID" value="CAB5366166.1"/>
    <property type="molecule type" value="Genomic_DNA"/>
</dbReference>
<accession>A0A915Z8L2</accession>
<organism evidence="1 2">
    <name type="scientific">Rhizophagus irregularis</name>
    <dbReference type="NCBI Taxonomy" id="588596"/>
    <lineage>
        <taxon>Eukaryota</taxon>
        <taxon>Fungi</taxon>
        <taxon>Fungi incertae sedis</taxon>
        <taxon>Mucoromycota</taxon>
        <taxon>Glomeromycotina</taxon>
        <taxon>Glomeromycetes</taxon>
        <taxon>Glomerales</taxon>
        <taxon>Glomeraceae</taxon>
        <taxon>Rhizophagus</taxon>
    </lineage>
</organism>
<comment type="caution">
    <text evidence="1">The sequence shown here is derived from an EMBL/GenBank/DDBJ whole genome shotgun (WGS) entry which is preliminary data.</text>
</comment>
<evidence type="ECO:0000313" key="1">
    <source>
        <dbReference type="EMBL" id="CAB5366166.1"/>
    </source>
</evidence>
<dbReference type="AlphaFoldDB" id="A0A915Z8L2"/>
<dbReference type="OrthoDB" id="2331255at2759"/>
<name>A0A915Z8L2_9GLOM</name>
<dbReference type="Proteomes" id="UP000684084">
    <property type="component" value="Unassembled WGS sequence"/>
</dbReference>
<sequence>MHKLNTELVWAIQTSSTFKSVRKIQAYNWKAAVFRFLNPVKINSFNTFYIPRLLISPRTFRKEANIQLVRTRPMTC</sequence>